<organism evidence="3">
    <name type="scientific">Thermofilum pendens</name>
    <dbReference type="NCBI Taxonomy" id="2269"/>
    <lineage>
        <taxon>Archaea</taxon>
        <taxon>Thermoproteota</taxon>
        <taxon>Thermoprotei</taxon>
        <taxon>Thermofilales</taxon>
        <taxon>Thermofilaceae</taxon>
        <taxon>Thermofilum</taxon>
    </lineage>
</organism>
<gene>
    <name evidence="3" type="ORF">ENM88_03200</name>
</gene>
<feature type="compositionally biased region" description="Basic and acidic residues" evidence="1">
    <location>
        <begin position="13"/>
        <end position="24"/>
    </location>
</feature>
<accession>A0A7J3X692</accession>
<keyword evidence="3" id="KW-0808">Transferase</keyword>
<dbReference type="SUPFAM" id="SSF55729">
    <property type="entry name" value="Acyl-CoA N-acyltransferases (Nat)"/>
    <property type="match status" value="1"/>
</dbReference>
<dbReference type="InterPro" id="IPR000182">
    <property type="entry name" value="GNAT_dom"/>
</dbReference>
<dbReference type="InterPro" id="IPR016181">
    <property type="entry name" value="Acyl_CoA_acyltransferase"/>
</dbReference>
<dbReference type="EMBL" id="DRZM01000095">
    <property type="protein sequence ID" value="HHP04740.1"/>
    <property type="molecule type" value="Genomic_DNA"/>
</dbReference>
<evidence type="ECO:0000313" key="3">
    <source>
        <dbReference type="EMBL" id="HHP04740.1"/>
    </source>
</evidence>
<dbReference type="Pfam" id="PF00583">
    <property type="entry name" value="Acetyltransf_1"/>
    <property type="match status" value="1"/>
</dbReference>
<comment type="caution">
    <text evidence="3">The sequence shown here is derived from an EMBL/GenBank/DDBJ whole genome shotgun (WGS) entry which is preliminary data.</text>
</comment>
<sequence length="261" mass="28567">MSPPGGTPIRYSGKTERSASERSSRLSTRARFSLLVGEAASWCSSTFNTQLYAEAEIYPFVACRLALVLYSGFKQDPTFRKLLGEPSCVYTLFEVVEDLTRRGILSALCLRVGRAVASAAVLSLGARPRRVVLPRGLARLLACLGLRGLLTLAAWLAWAPRYAKTYSRLGKACHLLFIASLARGRGYGSRLLRQVEELCKSAGARAVALEVDVENPALLFYAKRGYTSLVVTVFAGRSYLLMAKLIQRATLGDCEDEEETS</sequence>
<dbReference type="PROSITE" id="PS51186">
    <property type="entry name" value="GNAT"/>
    <property type="match status" value="1"/>
</dbReference>
<name>A0A7J3X692_THEPE</name>
<reference evidence="3" key="1">
    <citation type="journal article" date="2020" name="mSystems">
        <title>Genome- and Community-Level Interaction Insights into Carbon Utilization and Element Cycling Functions of Hydrothermarchaeota in Hydrothermal Sediment.</title>
        <authorList>
            <person name="Zhou Z."/>
            <person name="Liu Y."/>
            <person name="Xu W."/>
            <person name="Pan J."/>
            <person name="Luo Z.H."/>
            <person name="Li M."/>
        </authorList>
    </citation>
    <scope>NUCLEOTIDE SEQUENCE [LARGE SCALE GENOMIC DNA]</scope>
    <source>
        <strain evidence="3">SpSt-1125</strain>
    </source>
</reference>
<evidence type="ECO:0000259" key="2">
    <source>
        <dbReference type="PROSITE" id="PS51186"/>
    </source>
</evidence>
<evidence type="ECO:0000256" key="1">
    <source>
        <dbReference type="SAM" id="MobiDB-lite"/>
    </source>
</evidence>
<protein>
    <submittedName>
        <fullName evidence="3">GNAT family N-acetyltransferase</fullName>
    </submittedName>
</protein>
<feature type="region of interest" description="Disordered" evidence="1">
    <location>
        <begin position="1"/>
        <end position="24"/>
    </location>
</feature>
<dbReference type="CDD" id="cd04301">
    <property type="entry name" value="NAT_SF"/>
    <property type="match status" value="1"/>
</dbReference>
<dbReference type="GO" id="GO:0016747">
    <property type="term" value="F:acyltransferase activity, transferring groups other than amino-acyl groups"/>
    <property type="evidence" value="ECO:0007669"/>
    <property type="project" value="InterPro"/>
</dbReference>
<feature type="domain" description="N-acetyltransferase" evidence="2">
    <location>
        <begin position="108"/>
        <end position="247"/>
    </location>
</feature>
<dbReference type="Gene3D" id="3.40.630.30">
    <property type="match status" value="1"/>
</dbReference>
<proteinExistence type="predicted"/>
<dbReference type="AlphaFoldDB" id="A0A7J3X692"/>